<sequence>METLATQEVGAVIGAMGRTFQVRVGSGDYAAKRAVSCLVEPELGDRVLVALHDGGCHVLAVLDREREAPTRLVAEGDLQVSTPGGRFTVTAAEGVSIVTPAEVAVAAGKVRVAADEGSLALGALTYVGEQLVAQVRRVKTVARSVESVADRWVQRLDRAYRFIAESEQVRTQYYEVKAKAAVNIKAEATLVSSGELTKIDGGQIHLG</sequence>
<dbReference type="Pfam" id="PF12059">
    <property type="entry name" value="DUF3540"/>
    <property type="match status" value="1"/>
</dbReference>
<comment type="caution">
    <text evidence="1">The sequence shown here is derived from an EMBL/GenBank/DDBJ whole genome shotgun (WGS) entry which is preliminary data.</text>
</comment>
<organism evidence="1 2">
    <name type="scientific">Sorangium cellulosum</name>
    <name type="common">Polyangium cellulosum</name>
    <dbReference type="NCBI Taxonomy" id="56"/>
    <lineage>
        <taxon>Bacteria</taxon>
        <taxon>Pseudomonadati</taxon>
        <taxon>Myxococcota</taxon>
        <taxon>Polyangia</taxon>
        <taxon>Polyangiales</taxon>
        <taxon>Polyangiaceae</taxon>
        <taxon>Sorangium</taxon>
    </lineage>
</organism>
<dbReference type="Proteomes" id="UP000075604">
    <property type="component" value="Unassembled WGS sequence"/>
</dbReference>
<protein>
    <recommendedName>
        <fullName evidence="3">DUF3540 domain-containing protein</fullName>
    </recommendedName>
</protein>
<proteinExistence type="predicted"/>
<dbReference type="InterPro" id="IPR021927">
    <property type="entry name" value="DUF3540"/>
</dbReference>
<name>A0A150P7M3_SORCE</name>
<evidence type="ECO:0000313" key="1">
    <source>
        <dbReference type="EMBL" id="KYF51616.1"/>
    </source>
</evidence>
<gene>
    <name evidence="1" type="ORF">BE04_10185</name>
</gene>
<accession>A0A150P7M3</accession>
<evidence type="ECO:0008006" key="3">
    <source>
        <dbReference type="Google" id="ProtNLM"/>
    </source>
</evidence>
<evidence type="ECO:0000313" key="2">
    <source>
        <dbReference type="Proteomes" id="UP000075604"/>
    </source>
</evidence>
<reference evidence="1 2" key="1">
    <citation type="submission" date="2014-02" db="EMBL/GenBank/DDBJ databases">
        <title>The small core and large imbalanced accessory genome model reveals a collaborative survival strategy of Sorangium cellulosum strains in nature.</title>
        <authorList>
            <person name="Han K."/>
            <person name="Peng R."/>
            <person name="Blom J."/>
            <person name="Li Y.-Z."/>
        </authorList>
    </citation>
    <scope>NUCLEOTIDE SEQUENCE [LARGE SCALE GENOMIC DNA]</scope>
    <source>
        <strain evidence="1 2">So0157-18</strain>
    </source>
</reference>
<dbReference type="AlphaFoldDB" id="A0A150P7M3"/>
<dbReference type="EMBL" id="JELX01003672">
    <property type="protein sequence ID" value="KYF51616.1"/>
    <property type="molecule type" value="Genomic_DNA"/>
</dbReference>